<evidence type="ECO:0000256" key="2">
    <source>
        <dbReference type="ARBA" id="ARBA00023015"/>
    </source>
</evidence>
<dbReference type="InterPro" id="IPR050389">
    <property type="entry name" value="LysR-type_TF"/>
</dbReference>
<comment type="similarity">
    <text evidence="1">Belongs to the LysR transcriptional regulatory family.</text>
</comment>
<name>A0ABT0KKU8_9GAMM</name>
<dbReference type="InterPro" id="IPR005119">
    <property type="entry name" value="LysR_subst-bd"/>
</dbReference>
<evidence type="ECO:0000313" key="6">
    <source>
        <dbReference type="EMBL" id="MCL1044463.1"/>
    </source>
</evidence>
<dbReference type="PROSITE" id="PS50931">
    <property type="entry name" value="HTH_LYSR"/>
    <property type="match status" value="1"/>
</dbReference>
<evidence type="ECO:0000256" key="4">
    <source>
        <dbReference type="ARBA" id="ARBA00023163"/>
    </source>
</evidence>
<dbReference type="InterPro" id="IPR000847">
    <property type="entry name" value="LysR_HTH_N"/>
</dbReference>
<evidence type="ECO:0000256" key="3">
    <source>
        <dbReference type="ARBA" id="ARBA00023125"/>
    </source>
</evidence>
<dbReference type="RefSeq" id="WP_248954846.1">
    <property type="nucleotide sequence ID" value="NZ_JAKIKU010000002.1"/>
</dbReference>
<dbReference type="Proteomes" id="UP001202134">
    <property type="component" value="Unassembled WGS sequence"/>
</dbReference>
<keyword evidence="7" id="KW-1185">Reference proteome</keyword>
<evidence type="ECO:0000256" key="1">
    <source>
        <dbReference type="ARBA" id="ARBA00009437"/>
    </source>
</evidence>
<dbReference type="SUPFAM" id="SSF46785">
    <property type="entry name" value="Winged helix' DNA-binding domain"/>
    <property type="match status" value="1"/>
</dbReference>
<keyword evidence="2" id="KW-0805">Transcription regulation</keyword>
<comment type="caution">
    <text evidence="6">The sequence shown here is derived from an EMBL/GenBank/DDBJ whole genome shotgun (WGS) entry which is preliminary data.</text>
</comment>
<keyword evidence="3" id="KW-0238">DNA-binding</keyword>
<dbReference type="Pfam" id="PF03466">
    <property type="entry name" value="LysR_substrate"/>
    <property type="match status" value="1"/>
</dbReference>
<dbReference type="SUPFAM" id="SSF53850">
    <property type="entry name" value="Periplasmic binding protein-like II"/>
    <property type="match status" value="1"/>
</dbReference>
<dbReference type="PANTHER" id="PTHR30118">
    <property type="entry name" value="HTH-TYPE TRANSCRIPTIONAL REGULATOR LEUO-RELATED"/>
    <property type="match status" value="1"/>
</dbReference>
<feature type="domain" description="HTH lysR-type" evidence="5">
    <location>
        <begin position="9"/>
        <end position="66"/>
    </location>
</feature>
<evidence type="ECO:0000313" key="7">
    <source>
        <dbReference type="Proteomes" id="UP001202134"/>
    </source>
</evidence>
<reference evidence="6 7" key="1">
    <citation type="submission" date="2022-01" db="EMBL/GenBank/DDBJ databases">
        <title>Whole genome-based taxonomy of the Shewanellaceae.</title>
        <authorList>
            <person name="Martin-Rodriguez A.J."/>
        </authorList>
    </citation>
    <scope>NUCLEOTIDE SEQUENCE [LARGE SCALE GENOMIC DNA]</scope>
    <source>
        <strain evidence="6 7">DSM 24955</strain>
    </source>
</reference>
<protein>
    <submittedName>
        <fullName evidence="6">LysR family transcriptional regulator</fullName>
    </submittedName>
</protein>
<dbReference type="EMBL" id="JAKIKU010000002">
    <property type="protein sequence ID" value="MCL1044463.1"/>
    <property type="molecule type" value="Genomic_DNA"/>
</dbReference>
<gene>
    <name evidence="6" type="ORF">L2737_03835</name>
</gene>
<dbReference type="Gene3D" id="1.10.10.10">
    <property type="entry name" value="Winged helix-like DNA-binding domain superfamily/Winged helix DNA-binding domain"/>
    <property type="match status" value="1"/>
</dbReference>
<dbReference type="PRINTS" id="PR00039">
    <property type="entry name" value="HTHLYSR"/>
</dbReference>
<dbReference type="Pfam" id="PF00126">
    <property type="entry name" value="HTH_1"/>
    <property type="match status" value="1"/>
</dbReference>
<organism evidence="6 7">
    <name type="scientific">Shewanella electrodiphila</name>
    <dbReference type="NCBI Taxonomy" id="934143"/>
    <lineage>
        <taxon>Bacteria</taxon>
        <taxon>Pseudomonadati</taxon>
        <taxon>Pseudomonadota</taxon>
        <taxon>Gammaproteobacteria</taxon>
        <taxon>Alteromonadales</taxon>
        <taxon>Shewanellaceae</taxon>
        <taxon>Shewanella</taxon>
    </lineage>
</organism>
<sequence>MNKTPFESLDLNLIKVFFILYEELNTHKAAERLHMSQPAVSRTLQKLRDAFNDPIFVKTRHGLSATDKAHFLAQRLPNTWQELADIINHVDEFEFKKLTGKLCVTIHPALIGLISDKLFLALHQTAPQVELVVSVWNSATEQDLLLGKQDFAITMMEPDFSKEMSIKTLPSLFARVYLNKQHPLIDKTIDEQAFTQYPLAVLHVPGWNENITYVEKYLKRRGLSPTIAYRNPHPSSVLSVVAQTQLMHAVGTQYHGISTEKVTSKVIHIDGKPVELNSYFCHHYRHRNKPLFQWLYNSINQIITEQNKAERSR</sequence>
<proteinExistence type="inferred from homology"/>
<dbReference type="PANTHER" id="PTHR30118:SF15">
    <property type="entry name" value="TRANSCRIPTIONAL REGULATORY PROTEIN"/>
    <property type="match status" value="1"/>
</dbReference>
<keyword evidence="4" id="KW-0804">Transcription</keyword>
<evidence type="ECO:0000259" key="5">
    <source>
        <dbReference type="PROSITE" id="PS50931"/>
    </source>
</evidence>
<dbReference type="InterPro" id="IPR036390">
    <property type="entry name" value="WH_DNA-bd_sf"/>
</dbReference>
<dbReference type="InterPro" id="IPR036388">
    <property type="entry name" value="WH-like_DNA-bd_sf"/>
</dbReference>
<accession>A0ABT0KKU8</accession>
<dbReference type="Gene3D" id="3.40.190.10">
    <property type="entry name" value="Periplasmic binding protein-like II"/>
    <property type="match status" value="2"/>
</dbReference>